<name>A0AAV4AEZ2_9GAST</name>
<feature type="region of interest" description="Disordered" evidence="1">
    <location>
        <begin position="50"/>
        <end position="114"/>
    </location>
</feature>
<protein>
    <submittedName>
        <fullName evidence="2">Uncharacterized protein</fullName>
    </submittedName>
</protein>
<proteinExistence type="predicted"/>
<dbReference type="Proteomes" id="UP000735302">
    <property type="component" value="Unassembled WGS sequence"/>
</dbReference>
<dbReference type="AlphaFoldDB" id="A0AAV4AEZ2"/>
<organism evidence="2 3">
    <name type="scientific">Plakobranchus ocellatus</name>
    <dbReference type="NCBI Taxonomy" id="259542"/>
    <lineage>
        <taxon>Eukaryota</taxon>
        <taxon>Metazoa</taxon>
        <taxon>Spiralia</taxon>
        <taxon>Lophotrochozoa</taxon>
        <taxon>Mollusca</taxon>
        <taxon>Gastropoda</taxon>
        <taxon>Heterobranchia</taxon>
        <taxon>Euthyneura</taxon>
        <taxon>Panpulmonata</taxon>
        <taxon>Sacoglossa</taxon>
        <taxon>Placobranchoidea</taxon>
        <taxon>Plakobranchidae</taxon>
        <taxon>Plakobranchus</taxon>
    </lineage>
</organism>
<comment type="caution">
    <text evidence="2">The sequence shown here is derived from an EMBL/GenBank/DDBJ whole genome shotgun (WGS) entry which is preliminary data.</text>
</comment>
<gene>
    <name evidence="2" type="ORF">PoB_003231700</name>
</gene>
<accession>A0AAV4AEZ2</accession>
<evidence type="ECO:0000313" key="2">
    <source>
        <dbReference type="EMBL" id="GFO05812.1"/>
    </source>
</evidence>
<reference evidence="2 3" key="1">
    <citation type="journal article" date="2021" name="Elife">
        <title>Chloroplast acquisition without the gene transfer in kleptoplastic sea slugs, Plakobranchus ocellatus.</title>
        <authorList>
            <person name="Maeda T."/>
            <person name="Takahashi S."/>
            <person name="Yoshida T."/>
            <person name="Shimamura S."/>
            <person name="Takaki Y."/>
            <person name="Nagai Y."/>
            <person name="Toyoda A."/>
            <person name="Suzuki Y."/>
            <person name="Arimoto A."/>
            <person name="Ishii H."/>
            <person name="Satoh N."/>
            <person name="Nishiyama T."/>
            <person name="Hasebe M."/>
            <person name="Maruyama T."/>
            <person name="Minagawa J."/>
            <person name="Obokata J."/>
            <person name="Shigenobu S."/>
        </authorList>
    </citation>
    <scope>NUCLEOTIDE SEQUENCE [LARGE SCALE GENOMIC DNA]</scope>
</reference>
<keyword evidence="3" id="KW-1185">Reference proteome</keyword>
<dbReference type="EMBL" id="BLXT01003752">
    <property type="protein sequence ID" value="GFO05812.1"/>
    <property type="molecule type" value="Genomic_DNA"/>
</dbReference>
<sequence length="114" mass="12910">MEPESKKKILTFSEAFALRKQMIKSQQQSGPTKRIEVHKTATPEIESGCDIEVTNPFIDDSSSDFEGSGNDGQDEDWQPSPSDFSDSFDIDREDQIRPKNNVDDKKNEEKVLCP</sequence>
<evidence type="ECO:0000313" key="3">
    <source>
        <dbReference type="Proteomes" id="UP000735302"/>
    </source>
</evidence>
<evidence type="ECO:0000256" key="1">
    <source>
        <dbReference type="SAM" id="MobiDB-lite"/>
    </source>
</evidence>
<feature type="compositionally biased region" description="Basic and acidic residues" evidence="1">
    <location>
        <begin position="89"/>
        <end position="114"/>
    </location>
</feature>